<sequence length="201" mass="22116">MQKNKNVKCSINKVCKPRGLFRLVTTKGFDFRSTDWAIVTVDLSNTSQDLTVYHMGLDSEYFLIGDTAHTPLQIEIAPMIIKGKITGLMLCAHCMHPPFYLEEGQILAQAIPVPAEITADGKSPEGYWAEVVGEDRPSMACNLACGSDRLHVEGVLDTAADITIIPKTMWPSHWELQPVVGKLQGIGRITLAKISKKHSAN</sequence>
<evidence type="ECO:0000256" key="2">
    <source>
        <dbReference type="ARBA" id="ARBA00022750"/>
    </source>
</evidence>
<evidence type="ECO:0000256" key="1">
    <source>
        <dbReference type="ARBA" id="ARBA00022670"/>
    </source>
</evidence>
<dbReference type="InterPro" id="IPR018061">
    <property type="entry name" value="Retropepsins"/>
</dbReference>
<organism evidence="5 6">
    <name type="scientific">Zosterops borbonicus</name>
    <dbReference type="NCBI Taxonomy" id="364589"/>
    <lineage>
        <taxon>Eukaryota</taxon>
        <taxon>Metazoa</taxon>
        <taxon>Chordata</taxon>
        <taxon>Craniata</taxon>
        <taxon>Vertebrata</taxon>
        <taxon>Euteleostomi</taxon>
        <taxon>Archelosauria</taxon>
        <taxon>Archosauria</taxon>
        <taxon>Dinosauria</taxon>
        <taxon>Saurischia</taxon>
        <taxon>Theropoda</taxon>
        <taxon>Coelurosauria</taxon>
        <taxon>Aves</taxon>
        <taxon>Neognathae</taxon>
        <taxon>Neoaves</taxon>
        <taxon>Telluraves</taxon>
        <taxon>Australaves</taxon>
        <taxon>Passeriformes</taxon>
        <taxon>Sylvioidea</taxon>
        <taxon>Zosteropidae</taxon>
        <taxon>Zosterops</taxon>
    </lineage>
</organism>
<dbReference type="PANTHER" id="PTHR19422">
    <property type="entry name" value="GAG RETROVIRAL POLYPROTEIN"/>
    <property type="match status" value="1"/>
</dbReference>
<dbReference type="GO" id="GO:0006508">
    <property type="term" value="P:proteolysis"/>
    <property type="evidence" value="ECO:0007669"/>
    <property type="project" value="UniProtKB-KW"/>
</dbReference>
<evidence type="ECO:0000259" key="4">
    <source>
        <dbReference type="PROSITE" id="PS50175"/>
    </source>
</evidence>
<feature type="domain" description="Peptidase A2" evidence="4">
    <location>
        <begin position="152"/>
        <end position="187"/>
    </location>
</feature>
<dbReference type="InterPro" id="IPR021109">
    <property type="entry name" value="Peptidase_aspartic_dom_sf"/>
</dbReference>
<dbReference type="Gene3D" id="2.40.70.10">
    <property type="entry name" value="Acid Proteases"/>
    <property type="match status" value="1"/>
</dbReference>
<dbReference type="PROSITE" id="PS50175">
    <property type="entry name" value="ASP_PROT_RETROV"/>
    <property type="match status" value="1"/>
</dbReference>
<evidence type="ECO:0000313" key="5">
    <source>
        <dbReference type="EMBL" id="TRZ08357.1"/>
    </source>
</evidence>
<keyword evidence="6" id="KW-1185">Reference proteome</keyword>
<gene>
    <name evidence="5" type="ORF">HGM15179_018753</name>
</gene>
<dbReference type="GO" id="GO:0004190">
    <property type="term" value="F:aspartic-type endopeptidase activity"/>
    <property type="evidence" value="ECO:0007669"/>
    <property type="project" value="UniProtKB-KW"/>
</dbReference>
<dbReference type="InterPro" id="IPR001995">
    <property type="entry name" value="Peptidase_A2_cat"/>
</dbReference>
<evidence type="ECO:0000256" key="3">
    <source>
        <dbReference type="ARBA" id="ARBA00022801"/>
    </source>
</evidence>
<reference evidence="5" key="1">
    <citation type="submission" date="2019-04" db="EMBL/GenBank/DDBJ databases">
        <title>Genome assembly of Zosterops borbonicus 15179.</title>
        <authorList>
            <person name="Leroy T."/>
            <person name="Anselmetti Y."/>
            <person name="Tilak M.-K."/>
            <person name="Nabholz B."/>
        </authorList>
    </citation>
    <scope>NUCLEOTIDE SEQUENCE</scope>
    <source>
        <strain evidence="5">HGM_15179</strain>
        <tissue evidence="5">Muscle</tissue>
    </source>
</reference>
<dbReference type="AlphaFoldDB" id="A0A8K1DB36"/>
<dbReference type="OrthoDB" id="9208446at2759"/>
<dbReference type="PANTHER" id="PTHR19422:SF123">
    <property type="entry name" value="RT1 CLASS I, LOCUS CE15"/>
    <property type="match status" value="1"/>
</dbReference>
<accession>A0A8K1DB36</accession>
<keyword evidence="1" id="KW-0645">Protease</keyword>
<protein>
    <recommendedName>
        <fullName evidence="4">Peptidase A2 domain-containing protein</fullName>
    </recommendedName>
</protein>
<dbReference type="Pfam" id="PF00077">
    <property type="entry name" value="RVP"/>
    <property type="match status" value="1"/>
</dbReference>
<comment type="caution">
    <text evidence="5">The sequence shown here is derived from an EMBL/GenBank/DDBJ whole genome shotgun (WGS) entry which is preliminary data.</text>
</comment>
<dbReference type="Proteomes" id="UP000796761">
    <property type="component" value="Unassembled WGS sequence"/>
</dbReference>
<name>A0A8K1DB36_9PASS</name>
<keyword evidence="2" id="KW-0064">Aspartyl protease</keyword>
<keyword evidence="3" id="KW-0378">Hydrolase</keyword>
<dbReference type="EMBL" id="SWJQ01001378">
    <property type="protein sequence ID" value="TRZ08357.1"/>
    <property type="molecule type" value="Genomic_DNA"/>
</dbReference>
<evidence type="ECO:0000313" key="6">
    <source>
        <dbReference type="Proteomes" id="UP000796761"/>
    </source>
</evidence>
<dbReference type="InterPro" id="IPR051592">
    <property type="entry name" value="HERV-K_Pro_peptidase_A2"/>
</dbReference>
<dbReference type="SUPFAM" id="SSF50630">
    <property type="entry name" value="Acid proteases"/>
    <property type="match status" value="1"/>
</dbReference>
<proteinExistence type="predicted"/>